<keyword evidence="2" id="KW-0732">Signal</keyword>
<dbReference type="RefSeq" id="WP_102839865.1">
    <property type="nucleotide sequence ID" value="NZ_CP065720.1"/>
</dbReference>
<sequence length="60" mass="6430">MLKHKSFIAVLCITSALGGAAVSGFVIPVSTDCMTAQQATPDADRKFEARKNNWGPSEDF</sequence>
<gene>
    <name evidence="3" type="ORF">I6G34_19615</name>
</gene>
<reference evidence="3 4" key="1">
    <citation type="submission" date="2020-12" db="EMBL/GenBank/DDBJ databases">
        <title>FDA dAtabase for Regulatory Grade micrObial Sequences (FDA-ARGOS): Supporting development and validation of Infectious Disease Dx tests.</title>
        <authorList>
            <person name="Sproer C."/>
            <person name="Gronow S."/>
            <person name="Severitt S."/>
            <person name="Schroder I."/>
            <person name="Tallon L."/>
            <person name="Sadzewicz L."/>
            <person name="Zhao X."/>
            <person name="Boylan J."/>
            <person name="Ott S."/>
            <person name="Bowen H."/>
            <person name="Vavikolanu K."/>
            <person name="Mehta A."/>
            <person name="Aluvathingal J."/>
            <person name="Nadendla S."/>
            <person name="Lowell S."/>
            <person name="Myers T."/>
            <person name="Yan Y."/>
            <person name="Sichtig H."/>
        </authorList>
    </citation>
    <scope>NUCLEOTIDE SEQUENCE [LARGE SCALE GENOMIC DNA]</scope>
    <source>
        <strain evidence="3 4">FDAARGOS_877</strain>
    </source>
</reference>
<protein>
    <submittedName>
        <fullName evidence="3">Uncharacterized protein</fullName>
    </submittedName>
</protein>
<proteinExistence type="predicted"/>
<dbReference type="EMBL" id="CP065720">
    <property type="protein sequence ID" value="QPT17581.1"/>
    <property type="molecule type" value="Genomic_DNA"/>
</dbReference>
<dbReference type="Proteomes" id="UP000595058">
    <property type="component" value="Chromosome"/>
</dbReference>
<feature type="signal peptide" evidence="2">
    <location>
        <begin position="1"/>
        <end position="20"/>
    </location>
</feature>
<dbReference type="GeneID" id="75215549"/>
<feature type="region of interest" description="Disordered" evidence="1">
    <location>
        <begin position="40"/>
        <end position="60"/>
    </location>
</feature>
<feature type="compositionally biased region" description="Basic and acidic residues" evidence="1">
    <location>
        <begin position="42"/>
        <end position="51"/>
    </location>
</feature>
<organism evidence="3 4">
    <name type="scientific">Stutzerimonas frequens</name>
    <dbReference type="NCBI Taxonomy" id="2968969"/>
    <lineage>
        <taxon>Bacteria</taxon>
        <taxon>Pseudomonadati</taxon>
        <taxon>Pseudomonadota</taxon>
        <taxon>Gammaproteobacteria</taxon>
        <taxon>Pseudomonadales</taxon>
        <taxon>Pseudomonadaceae</taxon>
        <taxon>Stutzerimonas</taxon>
    </lineage>
</organism>
<name>A0ABX6XU60_9GAMM</name>
<keyword evidence="4" id="KW-1185">Reference proteome</keyword>
<accession>A0ABX6XU60</accession>
<evidence type="ECO:0000313" key="4">
    <source>
        <dbReference type="Proteomes" id="UP000595058"/>
    </source>
</evidence>
<evidence type="ECO:0000256" key="2">
    <source>
        <dbReference type="SAM" id="SignalP"/>
    </source>
</evidence>
<evidence type="ECO:0000256" key="1">
    <source>
        <dbReference type="SAM" id="MobiDB-lite"/>
    </source>
</evidence>
<feature type="chain" id="PRO_5046837691" evidence="2">
    <location>
        <begin position="21"/>
        <end position="60"/>
    </location>
</feature>
<evidence type="ECO:0000313" key="3">
    <source>
        <dbReference type="EMBL" id="QPT17581.1"/>
    </source>
</evidence>